<dbReference type="FunFam" id="3.30.300.30:FF:000010">
    <property type="entry name" value="Enterobactin synthetase component F"/>
    <property type="match status" value="1"/>
</dbReference>
<dbReference type="PROSITE" id="PS00012">
    <property type="entry name" value="PHOSPHOPANTETHEINE"/>
    <property type="match status" value="1"/>
</dbReference>
<name>W4QKK1_9BACI</name>
<dbReference type="Pfam" id="PF13193">
    <property type="entry name" value="AMP-binding_C"/>
    <property type="match status" value="1"/>
</dbReference>
<dbReference type="Gene3D" id="2.30.38.10">
    <property type="entry name" value="Luciferase, Domain 3"/>
    <property type="match status" value="1"/>
</dbReference>
<dbReference type="InterPro" id="IPR036736">
    <property type="entry name" value="ACP-like_sf"/>
</dbReference>
<keyword evidence="4" id="KW-0597">Phosphoprotein</keyword>
<dbReference type="InterPro" id="IPR045851">
    <property type="entry name" value="AMP-bd_C_sf"/>
</dbReference>
<dbReference type="SUPFAM" id="SSF56801">
    <property type="entry name" value="Acetyl-CoA synthetase-like"/>
    <property type="match status" value="2"/>
</dbReference>
<dbReference type="InterPro" id="IPR020845">
    <property type="entry name" value="AMP-binding_CS"/>
</dbReference>
<dbReference type="RefSeq" id="WP_052016180.1">
    <property type="nucleotide sequence ID" value="NZ_BAUU01000042.1"/>
</dbReference>
<evidence type="ECO:0000259" key="6">
    <source>
        <dbReference type="PROSITE" id="PS50075"/>
    </source>
</evidence>
<keyword evidence="5" id="KW-0045">Antibiotic biosynthesis</keyword>
<dbReference type="InterPro" id="IPR025110">
    <property type="entry name" value="AMP-bd_C"/>
</dbReference>
<evidence type="ECO:0000256" key="2">
    <source>
        <dbReference type="ARBA" id="ARBA00006432"/>
    </source>
</evidence>
<dbReference type="InterPro" id="IPR010071">
    <property type="entry name" value="AA_adenyl_dom"/>
</dbReference>
<dbReference type="Proteomes" id="UP000018895">
    <property type="component" value="Unassembled WGS sequence"/>
</dbReference>
<comment type="similarity">
    <text evidence="2">Belongs to the ATP-dependent AMP-binding enzyme family.</text>
</comment>
<evidence type="ECO:0000256" key="4">
    <source>
        <dbReference type="ARBA" id="ARBA00022553"/>
    </source>
</evidence>
<dbReference type="InterPro" id="IPR006162">
    <property type="entry name" value="Ppantetheine_attach_site"/>
</dbReference>
<dbReference type="PROSITE" id="PS50075">
    <property type="entry name" value="CARRIER"/>
    <property type="match status" value="1"/>
</dbReference>
<organism evidence="7 8">
    <name type="scientific">Halalkalibacter hemicellulosilyticusJCM 9152</name>
    <dbReference type="NCBI Taxonomy" id="1236971"/>
    <lineage>
        <taxon>Bacteria</taxon>
        <taxon>Bacillati</taxon>
        <taxon>Bacillota</taxon>
        <taxon>Bacilli</taxon>
        <taxon>Bacillales</taxon>
        <taxon>Bacillaceae</taxon>
        <taxon>Halalkalibacter</taxon>
    </lineage>
</organism>
<dbReference type="PANTHER" id="PTHR45527">
    <property type="entry name" value="NONRIBOSOMAL PEPTIDE SYNTHETASE"/>
    <property type="match status" value="1"/>
</dbReference>
<dbReference type="InterPro" id="IPR000873">
    <property type="entry name" value="AMP-dep_synth/lig_dom"/>
</dbReference>
<dbReference type="FunFam" id="3.30.559.10:FF:000012">
    <property type="entry name" value="Non-ribosomal peptide synthetase"/>
    <property type="match status" value="1"/>
</dbReference>
<evidence type="ECO:0000313" key="8">
    <source>
        <dbReference type="Proteomes" id="UP000018895"/>
    </source>
</evidence>
<dbReference type="InterPro" id="IPR042099">
    <property type="entry name" value="ANL_N_sf"/>
</dbReference>
<dbReference type="SUPFAM" id="SSF47336">
    <property type="entry name" value="ACP-like"/>
    <property type="match status" value="1"/>
</dbReference>
<keyword evidence="8" id="KW-1185">Reference proteome</keyword>
<dbReference type="CDD" id="cd05930">
    <property type="entry name" value="A_NRPS"/>
    <property type="match status" value="1"/>
</dbReference>
<dbReference type="Gene3D" id="3.40.50.980">
    <property type="match status" value="2"/>
</dbReference>
<protein>
    <submittedName>
        <fullName evidence="7">Long-chain-fatty-acid-CoA ligase</fullName>
    </submittedName>
</protein>
<dbReference type="InterPro" id="IPR009081">
    <property type="entry name" value="PP-bd_ACP"/>
</dbReference>
<evidence type="ECO:0000256" key="3">
    <source>
        <dbReference type="ARBA" id="ARBA00022450"/>
    </source>
</evidence>
<dbReference type="InterPro" id="IPR023213">
    <property type="entry name" value="CAT-like_dom_sf"/>
</dbReference>
<dbReference type="FunFam" id="1.10.1200.10:FF:000005">
    <property type="entry name" value="Nonribosomal peptide synthetase 1"/>
    <property type="match status" value="1"/>
</dbReference>
<accession>W4QKK1</accession>
<gene>
    <name evidence="7" type="ORF">JCM9152_4163</name>
</gene>
<dbReference type="SUPFAM" id="SSF52777">
    <property type="entry name" value="CoA-dependent acyltransferases"/>
    <property type="match status" value="4"/>
</dbReference>
<dbReference type="CDD" id="cd19531">
    <property type="entry name" value="LCL_NRPS-like"/>
    <property type="match status" value="2"/>
</dbReference>
<keyword evidence="7" id="KW-0436">Ligase</keyword>
<dbReference type="Pfam" id="PF00668">
    <property type="entry name" value="Condensation"/>
    <property type="match status" value="2"/>
</dbReference>
<keyword evidence="3" id="KW-0596">Phosphopantetheine</keyword>
<dbReference type="Gene3D" id="3.30.559.10">
    <property type="entry name" value="Chloramphenicol acetyltransferase-like domain"/>
    <property type="match status" value="2"/>
</dbReference>
<evidence type="ECO:0000256" key="1">
    <source>
        <dbReference type="ARBA" id="ARBA00001957"/>
    </source>
</evidence>
<evidence type="ECO:0000256" key="5">
    <source>
        <dbReference type="ARBA" id="ARBA00023194"/>
    </source>
</evidence>
<dbReference type="Pfam" id="PF00550">
    <property type="entry name" value="PP-binding"/>
    <property type="match status" value="1"/>
</dbReference>
<comment type="cofactor">
    <cofactor evidence="1">
        <name>pantetheine 4'-phosphate</name>
        <dbReference type="ChEBI" id="CHEBI:47942"/>
    </cofactor>
</comment>
<reference evidence="7" key="1">
    <citation type="journal article" date="2014" name="Genome Announc.">
        <title>Draft Genome Sequences of Three Alkaliphilic Bacillus Strains, Bacillus wakoensis JCM 9140T, Bacillus akibai JCM 9157T, and Bacillus hemicellulosilyticus JCM 9152T.</title>
        <authorList>
            <person name="Yuki M."/>
            <person name="Oshima K."/>
            <person name="Suda W."/>
            <person name="Oshida Y."/>
            <person name="Kitamura K."/>
            <person name="Iida T."/>
            <person name="Hattori M."/>
            <person name="Ohkuma M."/>
        </authorList>
    </citation>
    <scope>NUCLEOTIDE SEQUENCE [LARGE SCALE GENOMIC DNA]</scope>
    <source>
        <strain evidence="7">JCM 9152</strain>
    </source>
</reference>
<dbReference type="GO" id="GO:0017000">
    <property type="term" value="P:antibiotic biosynthetic process"/>
    <property type="evidence" value="ECO:0007669"/>
    <property type="project" value="UniProtKB-KW"/>
</dbReference>
<dbReference type="Gene3D" id="3.40.50.12780">
    <property type="entry name" value="N-terminal domain of ligase-like"/>
    <property type="match status" value="1"/>
</dbReference>
<sequence>MNNLSEEKKLDETYLFEASYAQKRIWLTDQLLNDKFVYNMPTALRIQGNINLDALNQAFECVIHRHDTLRTTFMYSEEQLMQQVHNKIDWAINSEDMTTLNHDVAWESALEIAKEEAEFSFDLSRGPLFRVKLIKITVEEFLLIINVHHIISDGLSLEVLRKELSLFYNAYLNGRRNEIEELPIQYVDFTYFQKDWLDSEEYISQINYWKQKLSGELPILQLFKDSFIKDISNKGSIYKFKVNSHISSAIKRLSIKEGTTNFMTLFAAYNVWLYRYSNQKDLIVGVPVSGRQWEEVQDLIGFFINNLAIRTQVEDNISFLQFLQDVKKNIIEALANQDVPFEKIVEVVQPERDVNVSPIFQNMFSLRVPSTDYELEELKTSEIEIERFSAKYDILLEMSESEECFEGSIEYRTDLFNEDTIKNMVSHFINILEGITVCPDKSISQLPMLNKDEIQKQLVEFNQTNDDYHYISVHKAIENWAAYRPEDTAIIYGNETYSYNILNSKANQLAHYLQSLGVTNDSLVGICLGTSPQLIITLLAIQKAGGAYVPIDPVLPQERQNYIVEHSDIKVLITDNDRMHNSKLRGALEIVNLNYMSKKIANESKENLELEIDHMCRMYVIFTSGSTGKPKGVNVYKKGFENLMQWYIGEFHMSELDKMLLTTSPSFDMTQKSIYAPLMTGGKLVLLKSEFYDATEISNIIDKQKITLISLTPSAFYPVLEETEKLNFSKLSTLRHVFLGGEPILANRLVEWSVSSNFNAVIVNTYGPTECTDITVFKRLSDLHEYVDKPMPIGRPVPNNKTYVLNSGLGLVPLGIAGELCIAGVQVSGGYIGNKEVTKEKFVENPYGDENSSTLYRTGDIVRYLPDGTIQYLGRSDHQVKIRGFRIEIREIEVALRSNSRVSDAVVMVSETQSGDKRLVAYYVPKEDLRKNEEACSIELRNELLEILPDYMIPSIFIRIDEIPLSTNGKIERKALPSPDWASSNTLSYTEPRTELEKEFVTIWEDLLSLSRVGVNDNFFEIGGHSLLATQLVSRLNSKIGINMTIRDLFENPTIAQLAKLSILLQNEVKHGGVIKPTLYKKEIPLSFSQKRIWFLNQLNPENVAYNLNACYIIDGAVDKDVLERSFNQIVERHEILRTTFKDSNGPVQVISPKLYLPINLKDISRLQEHTKQSEIEKVITSQTNRPFDLENGPLINMSLLRLSEKKFILVLSMHHIIFDGWSISVLMKELGDIYTSSLKGINSRLPKLEIQYADYSLWQKTNEVNSPQNYVQLKNYWIEQLSGELPILELPTEVSRNKNEQTYDGEKITNRINTNTVRKIKEFSRNKNITEFMMYFAVFSVLLSRLSKQNDIIIGAPIAGRNHYETEPLIGCFINTLALRINVSEDYSFDSFLKQVRKICLDAYAHQEMPFEKIVEIIQPDRNINRNPIFDVMINLVNTPNSDFQWDNLHLSPMDIKEQESKFGLTLYIHEMNNEIDFEFVYQKSLYTSKMIEELSNQYTTLLEQILKDSSLSISEYSLVTNNSKHYLPNPIEKIEEASYPTVPELFNTITLNNPNTVAVRHRGIQTTYYELADKAYKIATVLQKEGLEKGEVIAIYGKRSVGIIASMLGVLIAGGTIFTIDKNISLDRRKDVIHLSKVNKLIFVSEDHGHEDSILTCMNWARVLKIHSIDGRFINYSNQAINPSFSEMKKPEPKDPAYLFFTSGTTGRPKGVIGKHSGLAHFLQWQKRKFDIGFGDREAQLTSLSFDVVLRDILLPLVSGATVCLPDMEEDLSASNVLAWMENEEITYFHSVPSLVNTWLGIQGIELNKLRYVFFAGEPLSSDLVQSWRKDYGDKTKIVNLYGPTETTMAKCYYEIPDKTGLMPVLPIGKPLPETQILILNNQLKQCGIGELGEIYIRTPFITLGYLDNEKNNQFMVNPFTGNPDDIIYKTGDLGLYSNDGILEIKGSG</sequence>
<dbReference type="Gene3D" id="3.30.559.30">
    <property type="entry name" value="Nonribosomal peptide synthetase, condensation domain"/>
    <property type="match status" value="2"/>
</dbReference>
<dbReference type="GO" id="GO:0008610">
    <property type="term" value="P:lipid biosynthetic process"/>
    <property type="evidence" value="ECO:0007669"/>
    <property type="project" value="UniProtKB-ARBA"/>
</dbReference>
<feature type="domain" description="Carrier" evidence="6">
    <location>
        <begin position="991"/>
        <end position="1066"/>
    </location>
</feature>
<dbReference type="FunFam" id="3.40.50.980:FF:000001">
    <property type="entry name" value="Non-ribosomal peptide synthetase"/>
    <property type="match status" value="1"/>
</dbReference>
<dbReference type="NCBIfam" id="TIGR01733">
    <property type="entry name" value="AA-adenyl-dom"/>
    <property type="match status" value="1"/>
</dbReference>
<comment type="caution">
    <text evidence="7">The sequence shown here is derived from an EMBL/GenBank/DDBJ whole genome shotgun (WGS) entry which is preliminary data.</text>
</comment>
<dbReference type="PANTHER" id="PTHR45527:SF1">
    <property type="entry name" value="FATTY ACID SYNTHASE"/>
    <property type="match status" value="1"/>
</dbReference>
<dbReference type="GO" id="GO:0031177">
    <property type="term" value="F:phosphopantetheine binding"/>
    <property type="evidence" value="ECO:0007669"/>
    <property type="project" value="TreeGrafter"/>
</dbReference>
<dbReference type="GO" id="GO:0043041">
    <property type="term" value="P:amino acid activation for nonribosomal peptide biosynthetic process"/>
    <property type="evidence" value="ECO:0007669"/>
    <property type="project" value="TreeGrafter"/>
</dbReference>
<dbReference type="GO" id="GO:0016874">
    <property type="term" value="F:ligase activity"/>
    <property type="evidence" value="ECO:0007669"/>
    <property type="project" value="UniProtKB-KW"/>
</dbReference>
<evidence type="ECO:0000313" key="7">
    <source>
        <dbReference type="EMBL" id="GAE32621.1"/>
    </source>
</evidence>
<dbReference type="Gene3D" id="3.30.300.30">
    <property type="match status" value="1"/>
</dbReference>
<proteinExistence type="inferred from homology"/>
<dbReference type="PROSITE" id="PS00455">
    <property type="entry name" value="AMP_BINDING"/>
    <property type="match status" value="2"/>
</dbReference>
<dbReference type="OrthoDB" id="9765680at2"/>
<dbReference type="STRING" id="1236971.JCM9152_4163"/>
<dbReference type="EMBL" id="BAUU01000042">
    <property type="protein sequence ID" value="GAE32621.1"/>
    <property type="molecule type" value="Genomic_DNA"/>
</dbReference>
<dbReference type="Gene3D" id="1.10.1200.10">
    <property type="entry name" value="ACP-like"/>
    <property type="match status" value="1"/>
</dbReference>
<dbReference type="InterPro" id="IPR001242">
    <property type="entry name" value="Condensation_dom"/>
</dbReference>
<dbReference type="GO" id="GO:0005737">
    <property type="term" value="C:cytoplasm"/>
    <property type="evidence" value="ECO:0007669"/>
    <property type="project" value="TreeGrafter"/>
</dbReference>
<dbReference type="GO" id="GO:0044550">
    <property type="term" value="P:secondary metabolite biosynthetic process"/>
    <property type="evidence" value="ECO:0007669"/>
    <property type="project" value="TreeGrafter"/>
</dbReference>
<dbReference type="Pfam" id="PF00501">
    <property type="entry name" value="AMP-binding"/>
    <property type="match status" value="2"/>
</dbReference>
<dbReference type="NCBIfam" id="NF003417">
    <property type="entry name" value="PRK04813.1"/>
    <property type="match status" value="2"/>
</dbReference>